<keyword evidence="6 14" id="KW-0378">Hydrolase</keyword>
<dbReference type="GO" id="GO:0004386">
    <property type="term" value="F:helicase activity"/>
    <property type="evidence" value="ECO:0007669"/>
    <property type="project" value="UniProtKB-KW"/>
</dbReference>
<dbReference type="PANTHER" id="PTHR30591:SF1">
    <property type="entry name" value="RECBCD ENZYME SUBUNIT RECC"/>
    <property type="match status" value="1"/>
</dbReference>
<comment type="subunit">
    <text evidence="14">Heterodimer of AddA and AddB.</text>
</comment>
<keyword evidence="1 14" id="KW-0004">4Fe-4S</keyword>
<feature type="binding site" evidence="14">
    <location>
        <position position="1152"/>
    </location>
    <ligand>
        <name>[4Fe-4S] cluster</name>
        <dbReference type="ChEBI" id="CHEBI:49883"/>
    </ligand>
</feature>
<dbReference type="InterPro" id="IPR011604">
    <property type="entry name" value="PDDEXK-like_dom_sf"/>
</dbReference>
<evidence type="ECO:0000256" key="3">
    <source>
        <dbReference type="ARBA" id="ARBA00022723"/>
    </source>
</evidence>
<protein>
    <recommendedName>
        <fullName evidence="14">ATP-dependent helicase/deoxyribonuclease subunit B</fullName>
        <ecNumber evidence="14">3.1.-.-</ecNumber>
    </recommendedName>
    <alternativeName>
        <fullName evidence="14">ATP-dependent helicase/nuclease subunit AddB</fullName>
    </alternativeName>
</protein>
<evidence type="ECO:0000256" key="6">
    <source>
        <dbReference type="ARBA" id="ARBA00022801"/>
    </source>
</evidence>
<dbReference type="InterPro" id="IPR014140">
    <property type="entry name" value="DNA_helicase_suAddB"/>
</dbReference>
<evidence type="ECO:0000256" key="10">
    <source>
        <dbReference type="ARBA" id="ARBA00023004"/>
    </source>
</evidence>
<evidence type="ECO:0000256" key="9">
    <source>
        <dbReference type="ARBA" id="ARBA00022840"/>
    </source>
</evidence>
<dbReference type="InterPro" id="IPR038726">
    <property type="entry name" value="PDDEXK_AddAB-type"/>
</dbReference>
<dbReference type="Gene3D" id="6.10.140.1030">
    <property type="match status" value="1"/>
</dbReference>
<dbReference type="InterPro" id="IPR049035">
    <property type="entry name" value="ADDB_N"/>
</dbReference>
<dbReference type="Pfam" id="PF12705">
    <property type="entry name" value="PDDEXK_1"/>
    <property type="match status" value="1"/>
</dbReference>
<evidence type="ECO:0000313" key="17">
    <source>
        <dbReference type="Proteomes" id="UP001527882"/>
    </source>
</evidence>
<keyword evidence="8 14" id="KW-0269">Exonuclease</keyword>
<comment type="cofactor">
    <cofactor evidence="14">
        <name>Mg(2+)</name>
        <dbReference type="ChEBI" id="CHEBI:18420"/>
    </cofactor>
</comment>
<evidence type="ECO:0000256" key="1">
    <source>
        <dbReference type="ARBA" id="ARBA00022485"/>
    </source>
</evidence>
<feature type="binding site" evidence="14">
    <location>
        <position position="1143"/>
    </location>
    <ligand>
        <name>[4Fe-4S] cluster</name>
        <dbReference type="ChEBI" id="CHEBI:49883"/>
    </ligand>
</feature>
<proteinExistence type="inferred from homology"/>
<keyword evidence="13 14" id="KW-0234">DNA repair</keyword>
<keyword evidence="5 14" id="KW-0227">DNA damage</keyword>
<accession>A0ABT4Q2Q8</accession>
<evidence type="ECO:0000256" key="14">
    <source>
        <dbReference type="HAMAP-Rule" id="MF_01452"/>
    </source>
</evidence>
<organism evidence="16 17">
    <name type="scientific">Paenibacillus gyeongsangnamensis</name>
    <dbReference type="NCBI Taxonomy" id="3388067"/>
    <lineage>
        <taxon>Bacteria</taxon>
        <taxon>Bacillati</taxon>
        <taxon>Bacillota</taxon>
        <taxon>Bacilli</taxon>
        <taxon>Bacillales</taxon>
        <taxon>Paenibacillaceae</taxon>
        <taxon>Paenibacillus</taxon>
    </lineage>
</organism>
<dbReference type="HAMAP" id="MF_01452">
    <property type="entry name" value="AddB_type1"/>
    <property type="match status" value="1"/>
</dbReference>
<dbReference type="EMBL" id="JAQAGZ010000001">
    <property type="protein sequence ID" value="MCZ8511163.1"/>
    <property type="molecule type" value="Genomic_DNA"/>
</dbReference>
<keyword evidence="4 14" id="KW-0547">Nucleotide-binding</keyword>
<evidence type="ECO:0000313" key="16">
    <source>
        <dbReference type="EMBL" id="MCZ8511163.1"/>
    </source>
</evidence>
<dbReference type="RefSeq" id="WP_269879525.1">
    <property type="nucleotide sequence ID" value="NZ_JAQAGZ010000001.1"/>
</dbReference>
<dbReference type="EC" id="3.1.-.-" evidence="14"/>
<name>A0ABT4Q2Q8_9BACL</name>
<comment type="function">
    <text evidence="14">The heterodimer acts as both an ATP-dependent DNA helicase and an ATP-dependent, dual-direction single-stranded exonuclease. Recognizes the chi site generating a DNA molecule suitable for the initiation of homologous recombination. The AddB subunit has 5' -&gt; 3' nuclease activity but not helicase activity.</text>
</comment>
<gene>
    <name evidence="14 16" type="primary">addB</name>
    <name evidence="16" type="ORF">O9H85_01655</name>
</gene>
<evidence type="ECO:0000256" key="4">
    <source>
        <dbReference type="ARBA" id="ARBA00022741"/>
    </source>
</evidence>
<keyword evidence="2 14" id="KW-0540">Nuclease</keyword>
<keyword evidence="11 14" id="KW-0411">Iron-sulfur</keyword>
<keyword evidence="7 14" id="KW-0347">Helicase</keyword>
<dbReference type="Pfam" id="PF21445">
    <property type="entry name" value="ADDB_N"/>
    <property type="match status" value="1"/>
</dbReference>
<feature type="binding site" evidence="14">
    <location>
        <position position="821"/>
    </location>
    <ligand>
        <name>[4Fe-4S] cluster</name>
        <dbReference type="ChEBI" id="CHEBI:49883"/>
    </ligand>
</feature>
<feature type="domain" description="UvrD-like helicase C-terminal" evidence="15">
    <location>
        <begin position="285"/>
        <end position="616"/>
    </location>
</feature>
<keyword evidence="3 14" id="KW-0479">Metal-binding</keyword>
<evidence type="ECO:0000256" key="7">
    <source>
        <dbReference type="ARBA" id="ARBA00022806"/>
    </source>
</evidence>
<evidence type="ECO:0000256" key="12">
    <source>
        <dbReference type="ARBA" id="ARBA00023125"/>
    </source>
</evidence>
<evidence type="ECO:0000259" key="15">
    <source>
        <dbReference type="PROSITE" id="PS51217"/>
    </source>
</evidence>
<keyword evidence="9 14" id="KW-0067">ATP-binding</keyword>
<evidence type="ECO:0000256" key="5">
    <source>
        <dbReference type="ARBA" id="ARBA00022763"/>
    </source>
</evidence>
<keyword evidence="10 14" id="KW-0408">Iron</keyword>
<sequence>MAFRFVLGRAGTGKTAYCHREIKERLLESPSGRPMIWLVPEQATFQAEYALVSSPELGGTLRAQVLSFRRLAWRVMQEVGGTARLPIDETGKKLLLHSIIHKQKDKLRRFNTSADQMGFLDGLNQLFTELKRYCVSADGLAQFWQERTKKEGVFRGGGLDDKLHDLQLLYGEFESELSRLYLDGEDYLTLLAQQVQQSEYVCGSEVWVDGFHGFTPQEFDVLVKLAACADSVTLTLCLDRDYPAGSQPHELDLFHPTARTLLQLRRRLDEHGIQVMPPVVLPSEPPVRYRSSPMLAYLESHWDDRVKQPYTPSQEERFAPASVHLSATVNRRAEVEGVARDIVRLVRDEGLRWRDIAVSVRDAQAYGDLLAGTLTDYGVPHFFDQKRTVMHHPLVELIRSSLEALRTNWRYDPVFRCVKTGFFLPFGQSRDKETELIIDKHAMDQLENYVLAFGIQGSRWTASEDWRYSYRTSLEQDDEQMREAEQAFLRKINACRRLIADPLAALHSAMKRQATVKERVEGLYELLVSLRVPDRLEAWSQSALRDGQAEKAREHAQVWDRVMDMFDQLVELMGDESISLDLFSELIETGFESMKLGLVPSTLDQVLIGSMDRTRSGQVKHVFIVGVNEGIMPARMTENGVLSEQEREQLTETGLTMAEGSRRKLLDELFLIYCAFCTPSQGLWLSYSLADEEGKTLLPSDVLRQVKKLFPQLKERLLLNDPQSSSALTEQMEYVAHADKSLSLLAVQLKMWMKGVPMSGVWWSVYNWFARQPEYAGALSRMLEAVTYSNRAAELPPETSRELYGDLIRTSVSRMERFVACPFSQFASHGLRLQERRVFRLEAPDIGQLFHAALSMFADTAIKEGADWGAMSPEQVRDRAALVVDLLTPKLQGEILLSSKRYRYIARKLTQVVGQAALMLGEHARRSEFQPIGLEVGFGTGQPIPPLFYELNNGVSMELRGRIDRIDRADTERGTLLRVIDYKSSSKPLNLTEVYYGLSLQMLTYLDVILTHAPVWLGKEAMPAGVLYFQVHNPVLNASNRLSVEAAAKEIKKKFKMKGLLRDDPDIVRMMDSGLIQSSGYSELLPAAIKSDGSFYKSSSVATDGQWDTLRRYVKRTIRDIGSSMTDGCIDIAPYRMGQATACMNCAYRPVCQFDAQLEGNAYKGLPAMGKDKVWELMERHAGREDIGLRLVRDAAEEGEKKA</sequence>
<dbReference type="InterPro" id="IPR027417">
    <property type="entry name" value="P-loop_NTPase"/>
</dbReference>
<evidence type="ECO:0000256" key="2">
    <source>
        <dbReference type="ARBA" id="ARBA00022722"/>
    </source>
</evidence>
<feature type="binding site" evidence="14">
    <location>
        <position position="1146"/>
    </location>
    <ligand>
        <name>[4Fe-4S] cluster</name>
        <dbReference type="ChEBI" id="CHEBI:49883"/>
    </ligand>
</feature>
<dbReference type="PANTHER" id="PTHR30591">
    <property type="entry name" value="RECBCD ENZYME SUBUNIT RECC"/>
    <property type="match status" value="1"/>
</dbReference>
<reference evidence="16 17" key="1">
    <citation type="submission" date="2022-12" db="EMBL/GenBank/DDBJ databases">
        <title>Draft genome sequence of Paenibacillus sp. dW9.</title>
        <authorList>
            <person name="Choi E.-W."/>
            <person name="Kim D.-U."/>
        </authorList>
    </citation>
    <scope>NUCLEOTIDE SEQUENCE [LARGE SCALE GENOMIC DNA]</scope>
    <source>
        <strain evidence="17">dW9</strain>
    </source>
</reference>
<dbReference type="Gene3D" id="3.40.50.300">
    <property type="entry name" value="P-loop containing nucleotide triphosphate hydrolases"/>
    <property type="match status" value="3"/>
</dbReference>
<keyword evidence="17" id="KW-1185">Reference proteome</keyword>
<evidence type="ECO:0000256" key="13">
    <source>
        <dbReference type="ARBA" id="ARBA00023204"/>
    </source>
</evidence>
<comment type="caution">
    <text evidence="16">The sequence shown here is derived from an EMBL/GenBank/DDBJ whole genome shotgun (WGS) entry which is preliminary data.</text>
</comment>
<evidence type="ECO:0000256" key="8">
    <source>
        <dbReference type="ARBA" id="ARBA00022839"/>
    </source>
</evidence>
<dbReference type="Gene3D" id="3.90.320.10">
    <property type="match status" value="1"/>
</dbReference>
<dbReference type="PROSITE" id="PS51217">
    <property type="entry name" value="UVRD_HELICASE_CTER"/>
    <property type="match status" value="1"/>
</dbReference>
<comment type="miscellaneous">
    <text evidence="14">Despite having conserved helicase domains, this subunit does not have helicase activity.</text>
</comment>
<keyword evidence="12 14" id="KW-0238">DNA-binding</keyword>
<evidence type="ECO:0000256" key="11">
    <source>
        <dbReference type="ARBA" id="ARBA00023014"/>
    </source>
</evidence>
<dbReference type="InterPro" id="IPR014017">
    <property type="entry name" value="DNA_helicase_UvrD-like_C"/>
</dbReference>
<comment type="similarity">
    <text evidence="14">Belongs to the helicase family. AddB/RexB type 1 subfamily.</text>
</comment>
<dbReference type="NCBIfam" id="TIGR02773">
    <property type="entry name" value="addB_Gpos"/>
    <property type="match status" value="1"/>
</dbReference>
<dbReference type="SUPFAM" id="SSF52540">
    <property type="entry name" value="P-loop containing nucleoside triphosphate hydrolases"/>
    <property type="match status" value="1"/>
</dbReference>
<dbReference type="Proteomes" id="UP001527882">
    <property type="component" value="Unassembled WGS sequence"/>
</dbReference>
<comment type="cofactor">
    <cofactor evidence="14">
        <name>[4Fe-4S] cluster</name>
        <dbReference type="ChEBI" id="CHEBI:49883"/>
    </cofactor>
    <text evidence="14">Binds 1 [4Fe-4S] cluster.</text>
</comment>